<feature type="coiled-coil region" evidence="1">
    <location>
        <begin position="116"/>
        <end position="143"/>
    </location>
</feature>
<evidence type="ECO:0000313" key="4">
    <source>
        <dbReference type="Proteomes" id="UP001197028"/>
    </source>
</evidence>
<dbReference type="Pfam" id="PF10543">
    <property type="entry name" value="ORF6N"/>
    <property type="match status" value="1"/>
</dbReference>
<proteinExistence type="predicted"/>
<reference evidence="3 4" key="1">
    <citation type="journal article" date="2021" name="ISME J.">
        <title>Genomic evolution of the class Acidithiobacillia: deep-branching Proteobacteria living in extreme acidic conditions.</title>
        <authorList>
            <person name="Moya-Beltran A."/>
            <person name="Beard S."/>
            <person name="Rojas-Villalobos C."/>
            <person name="Issotta F."/>
            <person name="Gallardo Y."/>
            <person name="Ulloa R."/>
            <person name="Giaveno A."/>
            <person name="Degli Esposti M."/>
            <person name="Johnson D.B."/>
            <person name="Quatrini R."/>
        </authorList>
    </citation>
    <scope>NUCLEOTIDE SEQUENCE [LARGE SCALE GENOMIC DNA]</scope>
    <source>
        <strain evidence="3 4">ATCC 19703</strain>
    </source>
</reference>
<evidence type="ECO:0000313" key="3">
    <source>
        <dbReference type="EMBL" id="MBU2737965.1"/>
    </source>
</evidence>
<gene>
    <name evidence="3" type="ORF">HJG40_03935</name>
</gene>
<keyword evidence="1" id="KW-0175">Coiled coil</keyword>
<dbReference type="Proteomes" id="UP001197028">
    <property type="component" value="Unassembled WGS sequence"/>
</dbReference>
<evidence type="ECO:0000256" key="1">
    <source>
        <dbReference type="SAM" id="Coils"/>
    </source>
</evidence>
<dbReference type="InterPro" id="IPR018873">
    <property type="entry name" value="KilA-N_DNA-bd_domain"/>
</dbReference>
<organism evidence="3 4">
    <name type="scientific">Acidithiobacillus concretivorus</name>
    <dbReference type="NCBI Taxonomy" id="3063952"/>
    <lineage>
        <taxon>Bacteria</taxon>
        <taxon>Pseudomonadati</taxon>
        <taxon>Pseudomonadota</taxon>
        <taxon>Acidithiobacillia</taxon>
        <taxon>Acidithiobacillales</taxon>
        <taxon>Acidithiobacillaceae</taxon>
        <taxon>Acidithiobacillus</taxon>
    </lineage>
</organism>
<protein>
    <submittedName>
        <fullName evidence="3">ORF6N domain-containing protein</fullName>
    </submittedName>
</protein>
<evidence type="ECO:0000259" key="2">
    <source>
        <dbReference type="Pfam" id="PF10543"/>
    </source>
</evidence>
<comment type="caution">
    <text evidence="3">The sequence shown here is derived from an EMBL/GenBank/DDBJ whole genome shotgun (WGS) entry which is preliminary data.</text>
</comment>
<dbReference type="EMBL" id="JABELD010000026">
    <property type="protein sequence ID" value="MBU2737965.1"/>
    <property type="molecule type" value="Genomic_DNA"/>
</dbReference>
<keyword evidence="4" id="KW-1185">Reference proteome</keyword>
<sequence length="176" mass="19890">MVKNRRCYLVIFKRCLTLNVILDADLAELYGVTTKRLNEQVKRNLDRFPQDFMFQLDEDEHAILRSQIATSNTGRGGRRYLPHAFTEHGAIMAATVLNSAKAIEMSVFVVRTFVHLRRMLMAHKELAEKLNALERTVSTHDQALAGLINALRELMQAPNPQNRPIGFTADIDGGGQ</sequence>
<accession>A0ABS5ZMW9</accession>
<name>A0ABS5ZMW9_9PROT</name>
<feature type="domain" description="KilA-N DNA-binding" evidence="2">
    <location>
        <begin position="19"/>
        <end position="96"/>
    </location>
</feature>